<dbReference type="OrthoDB" id="1923159at2759"/>
<reference evidence="3" key="1">
    <citation type="submission" date="2011-02" db="EMBL/GenBank/DDBJ databases">
        <title>The Genome Sequence of Capsaspora owczarzaki ATCC 30864.</title>
        <authorList>
            <person name="Russ C."/>
            <person name="Cuomo C."/>
            <person name="Burger G."/>
            <person name="Gray M.W."/>
            <person name="Holland P.W.H."/>
            <person name="King N."/>
            <person name="Lang F.B.F."/>
            <person name="Roger A.J."/>
            <person name="Ruiz-Trillo I."/>
            <person name="Young S.K."/>
            <person name="Zeng Q."/>
            <person name="Gargeya S."/>
            <person name="Alvarado L."/>
            <person name="Berlin A."/>
            <person name="Chapman S.B."/>
            <person name="Chen Z."/>
            <person name="Freedman E."/>
            <person name="Gellesch M."/>
            <person name="Goldberg J."/>
            <person name="Griggs A."/>
            <person name="Gujja S."/>
            <person name="Heilman E."/>
            <person name="Heiman D."/>
            <person name="Howarth C."/>
            <person name="Mehta T."/>
            <person name="Neiman D."/>
            <person name="Pearson M."/>
            <person name="Roberts A."/>
            <person name="Saif S."/>
            <person name="Shea T."/>
            <person name="Shenoy N."/>
            <person name="Sisk P."/>
            <person name="Stolte C."/>
            <person name="Sykes S."/>
            <person name="White J."/>
            <person name="Yandava C."/>
            <person name="Haas B."/>
            <person name="Nusbaum C."/>
            <person name="Birren B."/>
        </authorList>
    </citation>
    <scope>NUCLEOTIDE SEQUENCE</scope>
    <source>
        <strain evidence="3">ATCC 30864</strain>
    </source>
</reference>
<feature type="compositionally biased region" description="Low complexity" evidence="1">
    <location>
        <begin position="908"/>
        <end position="919"/>
    </location>
</feature>
<evidence type="ECO:0000313" key="3">
    <source>
        <dbReference type="Proteomes" id="UP000008743"/>
    </source>
</evidence>
<dbReference type="OMA" id="SITIQCK"/>
<dbReference type="RefSeq" id="XP_004364000.1">
    <property type="nucleotide sequence ID" value="XM_004363943.2"/>
</dbReference>
<sequence length="927" mass="98622">MSDVDEAMPPATRVPGDLDYAAEAMDVTGDDGFDDDPLALERALGFNPNRSVASTPISRMAKTNGKSSSGGGSAMTKMRRVLHARIADDDDDDDDDDGGEVDQDDSNSDSDSDEDDDNEAGDNGRLKHRPKRTAFAMEDADFSDAEPEAELGPEPVPEEEEDPSYDETEPLGRLITAIQAMSVRDPLLLLQDDAAATLQQQQQQQRSTAVDLCTAFLDLKSPIKRFTATVCDFMLMPGATAVLMGFVSRMDTDASGAAADRNHSNDIATRRGYQVTNLLRMVDREAEVKRFVDAQLEPIVAGLFDTLQPKSKGSLYHFTAILQALLKYKPEETLDAFFALDTFHELVRDMSNNLHQSPISEAIVAIFEAKGRPTQVRKFTDALRATGFLTIVAQAINGENAATVATGFNHTLQALAGHPLARSLFLDSSRLESFCGSLGQTVTGPSLKTYEQSAAAAEILSTLFQFSQSEPATPLGSKPVMSAFSLASQRAAAVTTFARIVPNVCEKLKLMSERSQDVHAAVSHHSRKLDRPAKAATVPESGAAAPAPATFPAPVAPFTMLRLNLTRLLCDMVTAIEAPATANKGPAPLPPHAEQLLIAIPATTWKQLLNLLLEHRHNTVYHAIFFRLFVATLALNYEPTLRALLSNTKFVTRVIQHYKTESKDTSVRGIILLMLNFMRLTAQSGRSDYIAGMLHHHPEWNQFMPQLIEDTLRQQRSVISTAAALKLIKSPSMPTPYCGPELPRRTFVTPSGKLPSVEGLASADVSTQTASTLLDVGSPFALYLGFDAIVAKPVSAAAPAHTANSNSSPSAGGKKKAGNAASGSSPKATPASPKAAPASPKSTPNSPKATPTSPKATPAASTAAAPEKTTAAVANTTSAAPVVNHDSGDAGATAAKSKNKKKKKKKAAAASTGSGAAANDDSDDDAS</sequence>
<feature type="compositionally biased region" description="Acidic residues" evidence="1">
    <location>
        <begin position="88"/>
        <end position="120"/>
    </location>
</feature>
<feature type="compositionally biased region" description="Polar residues" evidence="1">
    <location>
        <begin position="48"/>
        <end position="57"/>
    </location>
</feature>
<dbReference type="STRING" id="595528.A0A0D2UAV0"/>
<feature type="compositionally biased region" description="Low complexity" evidence="1">
    <location>
        <begin position="803"/>
        <end position="883"/>
    </location>
</feature>
<gene>
    <name evidence="2" type="ORF">CAOG_003161</name>
</gene>
<feature type="compositionally biased region" description="Acidic residues" evidence="1">
    <location>
        <begin position="138"/>
        <end position="167"/>
    </location>
</feature>
<evidence type="ECO:0000256" key="1">
    <source>
        <dbReference type="SAM" id="MobiDB-lite"/>
    </source>
</evidence>
<name>A0A0D2UAV0_CAPO3</name>
<protein>
    <submittedName>
        <fullName evidence="2">Uncharacterized protein</fullName>
    </submittedName>
</protein>
<feature type="region of interest" description="Disordered" evidence="1">
    <location>
        <begin position="47"/>
        <end position="167"/>
    </location>
</feature>
<dbReference type="InParanoid" id="A0A0D2UAV0"/>
<keyword evidence="3" id="KW-1185">Reference proteome</keyword>
<organism evidence="2 3">
    <name type="scientific">Capsaspora owczarzaki (strain ATCC 30864)</name>
    <dbReference type="NCBI Taxonomy" id="595528"/>
    <lineage>
        <taxon>Eukaryota</taxon>
        <taxon>Filasterea</taxon>
        <taxon>Capsaspora</taxon>
    </lineage>
</organism>
<evidence type="ECO:0000313" key="2">
    <source>
        <dbReference type="EMBL" id="KJE92141.1"/>
    </source>
</evidence>
<dbReference type="AlphaFoldDB" id="A0A0D2UAV0"/>
<dbReference type="PANTHER" id="PTHR33472">
    <property type="entry name" value="OS01G0106600 PROTEIN"/>
    <property type="match status" value="1"/>
</dbReference>
<dbReference type="EMBL" id="KE346363">
    <property type="protein sequence ID" value="KJE92141.1"/>
    <property type="molecule type" value="Genomic_DNA"/>
</dbReference>
<dbReference type="PANTHER" id="PTHR33472:SF28">
    <property type="entry name" value="BROMO AND FHA DOMAIN-CONTAINING PROTEIN DDB_G0267958"/>
    <property type="match status" value="1"/>
</dbReference>
<dbReference type="Proteomes" id="UP000008743">
    <property type="component" value="Unassembled WGS sequence"/>
</dbReference>
<feature type="region of interest" description="Disordered" evidence="1">
    <location>
        <begin position="800"/>
        <end position="927"/>
    </location>
</feature>
<feature type="compositionally biased region" description="Basic residues" evidence="1">
    <location>
        <begin position="897"/>
        <end position="907"/>
    </location>
</feature>
<dbReference type="eggNOG" id="ENOG502QTHY">
    <property type="taxonomic scope" value="Eukaryota"/>
</dbReference>
<accession>A0A0D2UAV0</accession>
<proteinExistence type="predicted"/>